<evidence type="ECO:0000313" key="10">
    <source>
        <dbReference type="Proteomes" id="UP000186136"/>
    </source>
</evidence>
<feature type="region of interest" description="Disordered" evidence="6">
    <location>
        <begin position="174"/>
        <end position="199"/>
    </location>
</feature>
<dbReference type="SUPFAM" id="SSF46565">
    <property type="entry name" value="Chaperone J-domain"/>
    <property type="match status" value="1"/>
</dbReference>
<dbReference type="InterPro" id="IPR018253">
    <property type="entry name" value="DnaJ_domain_CS"/>
</dbReference>
<dbReference type="OrthoDB" id="1507364at2759"/>
<accession>A0A1Q2YJZ7</accession>
<dbReference type="GO" id="GO:0005789">
    <property type="term" value="C:endoplasmic reticulum membrane"/>
    <property type="evidence" value="ECO:0007669"/>
    <property type="project" value="UniProtKB-SubCell"/>
</dbReference>
<comment type="subcellular location">
    <subcellularLocation>
        <location evidence="1">Endoplasmic reticulum membrane</location>
        <topology evidence="1">Single-pass membrane protein</topology>
    </subcellularLocation>
</comment>
<organism evidence="9 10">
    <name type="scientific">Pichia membranifaciens</name>
    <dbReference type="NCBI Taxonomy" id="4926"/>
    <lineage>
        <taxon>Eukaryota</taxon>
        <taxon>Fungi</taxon>
        <taxon>Dikarya</taxon>
        <taxon>Ascomycota</taxon>
        <taxon>Saccharomycotina</taxon>
        <taxon>Pichiomycetes</taxon>
        <taxon>Pichiales</taxon>
        <taxon>Pichiaceae</taxon>
        <taxon>Pichia</taxon>
    </lineage>
</organism>
<reference evidence="9 10" key="1">
    <citation type="submission" date="2016-08" db="EMBL/GenBank/DDBJ databases">
        <title>Whole genome shotgun sequence of Pichia membranifaciens KS47-1.</title>
        <authorList>
            <person name="Konishi M."/>
            <person name="Ishida M."/>
            <person name="Arakawa T."/>
            <person name="Kato Y."/>
            <person name="Horiuchi J."/>
        </authorList>
    </citation>
    <scope>NUCLEOTIDE SEQUENCE [LARGE SCALE GENOMIC DNA]</scope>
    <source>
        <strain evidence="9 10">KS47-1</strain>
    </source>
</reference>
<dbReference type="CDD" id="cd06257">
    <property type="entry name" value="DnaJ"/>
    <property type="match status" value="1"/>
</dbReference>
<protein>
    <recommendedName>
        <fullName evidence="8">J domain-containing protein</fullName>
    </recommendedName>
</protein>
<evidence type="ECO:0000256" key="5">
    <source>
        <dbReference type="ARBA" id="ARBA00023136"/>
    </source>
</evidence>
<feature type="transmembrane region" description="Helical" evidence="7">
    <location>
        <begin position="204"/>
        <end position="223"/>
    </location>
</feature>
<dbReference type="InterPro" id="IPR051100">
    <property type="entry name" value="DnaJ_subfamily_B/C"/>
</dbReference>
<dbReference type="PROSITE" id="PS00636">
    <property type="entry name" value="DNAJ_1"/>
    <property type="match status" value="1"/>
</dbReference>
<evidence type="ECO:0000256" key="2">
    <source>
        <dbReference type="ARBA" id="ARBA00022692"/>
    </source>
</evidence>
<keyword evidence="5 7" id="KW-0472">Membrane</keyword>
<evidence type="ECO:0000256" key="1">
    <source>
        <dbReference type="ARBA" id="ARBA00004389"/>
    </source>
</evidence>
<evidence type="ECO:0000313" key="9">
    <source>
        <dbReference type="EMBL" id="GAV29886.1"/>
    </source>
</evidence>
<keyword evidence="2 7" id="KW-0812">Transmembrane</keyword>
<dbReference type="PANTHER" id="PTHR43908:SF3">
    <property type="entry name" value="AT29763P-RELATED"/>
    <property type="match status" value="1"/>
</dbReference>
<name>A0A1Q2YJZ7_9ASCO</name>
<gene>
    <name evidence="9" type="ORF">PMKS-003392</name>
</gene>
<dbReference type="InterPro" id="IPR001623">
    <property type="entry name" value="DnaJ_domain"/>
</dbReference>
<evidence type="ECO:0000256" key="4">
    <source>
        <dbReference type="ARBA" id="ARBA00022989"/>
    </source>
</evidence>
<evidence type="ECO:0000256" key="6">
    <source>
        <dbReference type="SAM" id="MobiDB-lite"/>
    </source>
</evidence>
<feature type="compositionally biased region" description="Low complexity" evidence="6">
    <location>
        <begin position="174"/>
        <end position="193"/>
    </location>
</feature>
<evidence type="ECO:0000259" key="8">
    <source>
        <dbReference type="PROSITE" id="PS50076"/>
    </source>
</evidence>
<dbReference type="InterPro" id="IPR036869">
    <property type="entry name" value="J_dom_sf"/>
</dbReference>
<feature type="domain" description="J" evidence="8">
    <location>
        <begin position="22"/>
        <end position="86"/>
    </location>
</feature>
<sequence length="357" mass="39753">MSDCTPEQKKLVEEILTIKHTDYYRVLKVDKSANEIEIKKSYRKLAIKLHPDKNKHPKASEAFKVIAKAFEILGDDSKRKIYDMTGSDPDSRGGMGGGAGMGGGMGNMGGFPGFQGFQGFPQAAGGGGGPLNEDIFNMLFGMGGMGGNGFSFQFGGNGFPNNGYYYTNNAGMNARRRAAQQQHQQRQNARRGASGNGTPSELPWSQYIIQFLPLLIILISIIINSLSGGSSSNDGYNRNVREFSGRVPKYSFEPSGLLSEERTTPKYSLNYYLEKKTIDNFKGRKNPAKELNGLDKFIENQYVDRVSLGCLRERRTKESIIEQAQGIFFNDWEKIDQANNMAMPNCERLEELQKRLL</sequence>
<dbReference type="GO" id="GO:0071218">
    <property type="term" value="P:cellular response to misfolded protein"/>
    <property type="evidence" value="ECO:0007669"/>
    <property type="project" value="TreeGrafter"/>
</dbReference>
<comment type="caution">
    <text evidence="9">The sequence shown here is derived from an EMBL/GenBank/DDBJ whole genome shotgun (WGS) entry which is preliminary data.</text>
</comment>
<dbReference type="PROSITE" id="PS50076">
    <property type="entry name" value="DNAJ_2"/>
    <property type="match status" value="1"/>
</dbReference>
<keyword evidence="4 7" id="KW-1133">Transmembrane helix</keyword>
<dbReference type="GO" id="GO:0030544">
    <property type="term" value="F:Hsp70 protein binding"/>
    <property type="evidence" value="ECO:0007669"/>
    <property type="project" value="TreeGrafter"/>
</dbReference>
<dbReference type="Proteomes" id="UP000186136">
    <property type="component" value="Unassembled WGS sequence"/>
</dbReference>
<evidence type="ECO:0000256" key="3">
    <source>
        <dbReference type="ARBA" id="ARBA00022824"/>
    </source>
</evidence>
<evidence type="ECO:0000256" key="7">
    <source>
        <dbReference type="SAM" id="Phobius"/>
    </source>
</evidence>
<dbReference type="InterPro" id="IPR015399">
    <property type="entry name" value="DUF1977_DnaJ-like"/>
</dbReference>
<dbReference type="AlphaFoldDB" id="A0A1Q2YJZ7"/>
<dbReference type="PANTHER" id="PTHR43908">
    <property type="entry name" value="AT29763P-RELATED"/>
    <property type="match status" value="1"/>
</dbReference>
<dbReference type="Gene3D" id="1.10.287.110">
    <property type="entry name" value="DnaJ domain"/>
    <property type="match status" value="1"/>
</dbReference>
<proteinExistence type="predicted"/>
<dbReference type="Pfam" id="PF00226">
    <property type="entry name" value="DnaJ"/>
    <property type="match status" value="1"/>
</dbReference>
<dbReference type="SMART" id="SM00271">
    <property type="entry name" value="DnaJ"/>
    <property type="match status" value="1"/>
</dbReference>
<dbReference type="PRINTS" id="PR00625">
    <property type="entry name" value="JDOMAIN"/>
</dbReference>
<keyword evidence="10" id="KW-1185">Reference proteome</keyword>
<keyword evidence="3" id="KW-0256">Endoplasmic reticulum</keyword>
<dbReference type="EMBL" id="BDGI01000146">
    <property type="protein sequence ID" value="GAV29886.1"/>
    <property type="molecule type" value="Genomic_DNA"/>
</dbReference>
<dbReference type="Pfam" id="PF09320">
    <property type="entry name" value="DUF1977"/>
    <property type="match status" value="1"/>
</dbReference>